<dbReference type="SFLD" id="SFLDG01144">
    <property type="entry name" value="C2.B.4:_PGP_Like"/>
    <property type="match status" value="1"/>
</dbReference>
<evidence type="ECO:0000313" key="2">
    <source>
        <dbReference type="Proteomes" id="UP000001823"/>
    </source>
</evidence>
<dbReference type="RefSeq" id="WP_011590329.1">
    <property type="nucleotide sequence ID" value="NC_008261.1"/>
</dbReference>
<dbReference type="STRING" id="195103.CPF_0719"/>
<keyword evidence="2" id="KW-1185">Reference proteome</keyword>
<dbReference type="HOGENOM" id="CLU_044146_5_1_9"/>
<organism evidence="1 2">
    <name type="scientific">Clostridium perfringens (strain ATCC 13124 / DSM 756 / JCM 1290 / NCIMB 6125 / NCTC 8237 / Type A)</name>
    <dbReference type="NCBI Taxonomy" id="195103"/>
    <lineage>
        <taxon>Bacteria</taxon>
        <taxon>Bacillati</taxon>
        <taxon>Bacillota</taxon>
        <taxon>Clostridia</taxon>
        <taxon>Eubacteriales</taxon>
        <taxon>Clostridiaceae</taxon>
        <taxon>Clostridium</taxon>
    </lineage>
</organism>
<dbReference type="Gene3D" id="3.40.50.1000">
    <property type="entry name" value="HAD superfamily/HAD-like"/>
    <property type="match status" value="1"/>
</dbReference>
<sequence>MIKFIATDMDGTLLNSKKELSPEFYDVFEELKKRNILFAAASGRQYYTLAKEFNDIKEDMLFIAENGTFVVYKEKELVVNGLDRELANELIRIGRTIENSNVVLCGKNSAYVESSDERFLGEVRKYYERCEIVDDLEKVDDTVLKVTMCDFNGSEENSNKYFDKYREKLQVTVSGDIWLDITAGGVNKGVAIKEIQDLLGIDFKETMVFGDYLNDLEMMESAYHSYAMENAHEDLKKVSRFITHKNNDEDGVMHQIKEVIGL</sequence>
<dbReference type="eggNOG" id="COG0561">
    <property type="taxonomic scope" value="Bacteria"/>
</dbReference>
<dbReference type="AlphaFoldDB" id="A0A0H2YPI8"/>
<dbReference type="NCBIfam" id="TIGR01484">
    <property type="entry name" value="HAD-SF-IIB"/>
    <property type="match status" value="1"/>
</dbReference>
<dbReference type="Proteomes" id="UP000001823">
    <property type="component" value="Chromosome"/>
</dbReference>
<dbReference type="InterPro" id="IPR023214">
    <property type="entry name" value="HAD_sf"/>
</dbReference>
<reference evidence="1 2" key="1">
    <citation type="journal article" date="2006" name="Genome Res.">
        <title>Skewed genomic variability in strains of the toxigenic bacterial pathogen, Clostridium perfringens.</title>
        <authorList>
            <person name="Myers G.S."/>
            <person name="Rasko D.A."/>
            <person name="Cheung J.K."/>
            <person name="Ravel J."/>
            <person name="Seshadri R."/>
            <person name="Deboy R.T."/>
            <person name="Ren Q."/>
            <person name="Varga J."/>
            <person name="Awad M.M."/>
            <person name="Brinkac L.M."/>
            <person name="Daugherty S.C."/>
            <person name="Haft D.H."/>
            <person name="Dodson R.J."/>
            <person name="Madupu R."/>
            <person name="Nelson W.C."/>
            <person name="Rosovitz M.J."/>
            <person name="Sullivan S.A."/>
            <person name="Khouri H."/>
            <person name="Dimitrov G.I."/>
            <person name="Watkins K.L."/>
            <person name="Mulligan S."/>
            <person name="Benton J."/>
            <person name="Radune D."/>
            <person name="Fisher D.J."/>
            <person name="Atkins H.S."/>
            <person name="Hiscox T."/>
            <person name="Jost B.H."/>
            <person name="Billington S.J."/>
            <person name="Songer J.G."/>
            <person name="McClane B.A."/>
            <person name="Titball R.W."/>
            <person name="Rood J.I."/>
            <person name="Melville S.B."/>
            <person name="Paulsen I.T."/>
        </authorList>
    </citation>
    <scope>NUCLEOTIDE SEQUENCE [LARGE SCALE GENOMIC DNA]</scope>
    <source>
        <strain evidence="2">ATCC 13124 / DSM 756 / JCM 1290 / NCIMB 6125 / NCTC 8237 / S 107 / Type A</strain>
    </source>
</reference>
<dbReference type="InterPro" id="IPR036412">
    <property type="entry name" value="HAD-like_sf"/>
</dbReference>
<dbReference type="GO" id="GO:0005829">
    <property type="term" value="C:cytosol"/>
    <property type="evidence" value="ECO:0007669"/>
    <property type="project" value="TreeGrafter"/>
</dbReference>
<gene>
    <name evidence="1" type="ordered locus">CPF_0719</name>
</gene>
<dbReference type="KEGG" id="cpf:CPF_0719"/>
<dbReference type="SUPFAM" id="SSF56784">
    <property type="entry name" value="HAD-like"/>
    <property type="match status" value="1"/>
</dbReference>
<dbReference type="PaxDb" id="195103-CPF_0719"/>
<dbReference type="PANTHER" id="PTHR10000:SF8">
    <property type="entry name" value="HAD SUPERFAMILY HYDROLASE-LIKE, TYPE 3"/>
    <property type="match status" value="1"/>
</dbReference>
<dbReference type="SFLD" id="SFLDG01140">
    <property type="entry name" value="C2.B:_Phosphomannomutase_and_P"/>
    <property type="match status" value="1"/>
</dbReference>
<evidence type="ECO:0000313" key="1">
    <source>
        <dbReference type="EMBL" id="ABG82714.1"/>
    </source>
</evidence>
<dbReference type="InterPro" id="IPR006379">
    <property type="entry name" value="HAD-SF_hydro_IIB"/>
</dbReference>
<dbReference type="GO" id="GO:0000287">
    <property type="term" value="F:magnesium ion binding"/>
    <property type="evidence" value="ECO:0007669"/>
    <property type="project" value="TreeGrafter"/>
</dbReference>
<accession>A0A0H2YPI8</accession>
<dbReference type="InterPro" id="IPR000150">
    <property type="entry name" value="Cof"/>
</dbReference>
<dbReference type="GO" id="GO:0016791">
    <property type="term" value="F:phosphatase activity"/>
    <property type="evidence" value="ECO:0007669"/>
    <property type="project" value="TreeGrafter"/>
</dbReference>
<dbReference type="Gene3D" id="3.30.1240.10">
    <property type="match status" value="1"/>
</dbReference>
<dbReference type="CDD" id="cd07518">
    <property type="entry name" value="HAD_YbiV-Like"/>
    <property type="match status" value="1"/>
</dbReference>
<proteinExistence type="predicted"/>
<dbReference type="EMBL" id="CP000246">
    <property type="protein sequence ID" value="ABG82714.1"/>
    <property type="molecule type" value="Genomic_DNA"/>
</dbReference>
<dbReference type="Pfam" id="PF08282">
    <property type="entry name" value="Hydrolase_3"/>
    <property type="match status" value="1"/>
</dbReference>
<dbReference type="NCBIfam" id="TIGR00099">
    <property type="entry name" value="Cof-subfamily"/>
    <property type="match status" value="1"/>
</dbReference>
<dbReference type="PROSITE" id="PS01228">
    <property type="entry name" value="COF_1"/>
    <property type="match status" value="1"/>
</dbReference>
<keyword evidence="1" id="KW-0378">Hydrolase</keyword>
<protein>
    <submittedName>
        <fullName evidence="1">HAD hydrolase, IIB family</fullName>
    </submittedName>
</protein>
<dbReference type="SFLD" id="SFLDS00003">
    <property type="entry name" value="Haloacid_Dehalogenase"/>
    <property type="match status" value="1"/>
</dbReference>
<name>A0A0H2YPI8_CLOP1</name>
<dbReference type="PANTHER" id="PTHR10000">
    <property type="entry name" value="PHOSPHOSERINE PHOSPHATASE"/>
    <property type="match status" value="1"/>
</dbReference>